<organism evidence="1 2">
    <name type="scientific">Hygrophoropsis aurantiaca</name>
    <dbReference type="NCBI Taxonomy" id="72124"/>
    <lineage>
        <taxon>Eukaryota</taxon>
        <taxon>Fungi</taxon>
        <taxon>Dikarya</taxon>
        <taxon>Basidiomycota</taxon>
        <taxon>Agaricomycotina</taxon>
        <taxon>Agaricomycetes</taxon>
        <taxon>Agaricomycetidae</taxon>
        <taxon>Boletales</taxon>
        <taxon>Coniophorineae</taxon>
        <taxon>Hygrophoropsidaceae</taxon>
        <taxon>Hygrophoropsis</taxon>
    </lineage>
</organism>
<name>A0ACB8ANL9_9AGAM</name>
<gene>
    <name evidence="1" type="ORF">BJ138DRAFT_1055900</name>
</gene>
<proteinExistence type="predicted"/>
<reference evidence="1" key="1">
    <citation type="journal article" date="2021" name="New Phytol.">
        <title>Evolutionary innovations through gain and loss of genes in the ectomycorrhizal Boletales.</title>
        <authorList>
            <person name="Wu G."/>
            <person name="Miyauchi S."/>
            <person name="Morin E."/>
            <person name="Kuo A."/>
            <person name="Drula E."/>
            <person name="Varga T."/>
            <person name="Kohler A."/>
            <person name="Feng B."/>
            <person name="Cao Y."/>
            <person name="Lipzen A."/>
            <person name="Daum C."/>
            <person name="Hundley H."/>
            <person name="Pangilinan J."/>
            <person name="Johnson J."/>
            <person name="Barry K."/>
            <person name="LaButti K."/>
            <person name="Ng V."/>
            <person name="Ahrendt S."/>
            <person name="Min B."/>
            <person name="Choi I.G."/>
            <person name="Park H."/>
            <person name="Plett J.M."/>
            <person name="Magnuson J."/>
            <person name="Spatafora J.W."/>
            <person name="Nagy L.G."/>
            <person name="Henrissat B."/>
            <person name="Grigoriev I.V."/>
            <person name="Yang Z.L."/>
            <person name="Xu J."/>
            <person name="Martin F.M."/>
        </authorList>
    </citation>
    <scope>NUCLEOTIDE SEQUENCE</scope>
    <source>
        <strain evidence="1">ATCC 28755</strain>
    </source>
</reference>
<evidence type="ECO:0000313" key="1">
    <source>
        <dbReference type="EMBL" id="KAH7914875.1"/>
    </source>
</evidence>
<keyword evidence="2" id="KW-1185">Reference proteome</keyword>
<comment type="caution">
    <text evidence="1">The sequence shown here is derived from an EMBL/GenBank/DDBJ whole genome shotgun (WGS) entry which is preliminary data.</text>
</comment>
<dbReference type="Proteomes" id="UP000790377">
    <property type="component" value="Unassembled WGS sequence"/>
</dbReference>
<protein>
    <submittedName>
        <fullName evidence="1">Uncharacterized protein</fullName>
    </submittedName>
</protein>
<sequence>MESNSSSDGMSYPSPKALVRSDIWFSDGNIVLVAGYAAFKVHRGQLERHSDVFRDLFSVPQPAEQSLVDGCPSVELYDSPCDVHHLLIALYDGLYFQKSRANDFPAIAGVLRLSSKYFIEHLRLRCITRLELDWPSTLLGWDQREQEATYELGRYVPRDAYPHPILVVNLALELGLDEFLSSAFYDLSRYGPSKILAGTRVPPPAFVSPDPSCSQAPSESSKAATDSAHPAICLSIDDLFRTFRGREQSQLYIHTFLETALRDRPSPNCMNTGKPTAAHCFESFYFIQLNVLRSVGGIAYGRDADPLFTLVQAMEMLERTDFSDGVKQCGLKMCIVCKAEFADSVRKARMEVWGKIPGWFGLAD</sequence>
<feature type="non-terminal residue" evidence="1">
    <location>
        <position position="364"/>
    </location>
</feature>
<accession>A0ACB8ANL9</accession>
<evidence type="ECO:0000313" key="2">
    <source>
        <dbReference type="Proteomes" id="UP000790377"/>
    </source>
</evidence>
<dbReference type="EMBL" id="MU267607">
    <property type="protein sequence ID" value="KAH7914875.1"/>
    <property type="molecule type" value="Genomic_DNA"/>
</dbReference>